<evidence type="ECO:0000313" key="3">
    <source>
        <dbReference type="EMBL" id="STX51987.1"/>
    </source>
</evidence>
<keyword evidence="3" id="KW-0830">Ubiquinone</keyword>
<dbReference type="AlphaFoldDB" id="A0A378JLN6"/>
<evidence type="ECO:0000256" key="1">
    <source>
        <dbReference type="SAM" id="MobiDB-lite"/>
    </source>
</evidence>
<dbReference type="EMBL" id="UGOD01000001">
    <property type="protein sequence ID" value="STX51987.1"/>
    <property type="molecule type" value="Genomic_DNA"/>
</dbReference>
<dbReference type="GO" id="GO:0071949">
    <property type="term" value="F:FAD binding"/>
    <property type="evidence" value="ECO:0007669"/>
    <property type="project" value="InterPro"/>
</dbReference>
<dbReference type="OrthoDB" id="5639185at2"/>
<feature type="region of interest" description="Disordered" evidence="1">
    <location>
        <begin position="393"/>
        <end position="424"/>
    </location>
</feature>
<evidence type="ECO:0000313" key="4">
    <source>
        <dbReference type="Proteomes" id="UP000254794"/>
    </source>
</evidence>
<organism evidence="3 4">
    <name type="scientific">Legionella busanensis</name>
    <dbReference type="NCBI Taxonomy" id="190655"/>
    <lineage>
        <taxon>Bacteria</taxon>
        <taxon>Pseudomonadati</taxon>
        <taxon>Pseudomonadota</taxon>
        <taxon>Gammaproteobacteria</taxon>
        <taxon>Legionellales</taxon>
        <taxon>Legionellaceae</taxon>
        <taxon>Legionella</taxon>
    </lineage>
</organism>
<name>A0A378JLN6_9GAMM</name>
<feature type="domain" description="FAD-binding" evidence="2">
    <location>
        <begin position="9"/>
        <end position="327"/>
    </location>
</feature>
<accession>A0A378JLN6</accession>
<dbReference type="InterPro" id="IPR002938">
    <property type="entry name" value="FAD-bd"/>
</dbReference>
<gene>
    <name evidence="3" type="ORF">NCTC13316_02090</name>
</gene>
<proteinExistence type="predicted"/>
<dbReference type="Proteomes" id="UP000254794">
    <property type="component" value="Unassembled WGS sequence"/>
</dbReference>
<protein>
    <submittedName>
        <fullName evidence="3">Ubiquinone biosynthesis hydroxylase, UbiH/UbiF/VisC/COQ6 family</fullName>
    </submittedName>
</protein>
<dbReference type="InterPro" id="IPR036188">
    <property type="entry name" value="FAD/NAD-bd_sf"/>
</dbReference>
<keyword evidence="4" id="KW-1185">Reference proteome</keyword>
<dbReference type="Gene3D" id="3.50.50.60">
    <property type="entry name" value="FAD/NAD(P)-binding domain"/>
    <property type="match status" value="1"/>
</dbReference>
<evidence type="ECO:0000259" key="2">
    <source>
        <dbReference type="Pfam" id="PF01494"/>
    </source>
</evidence>
<dbReference type="Pfam" id="PF01494">
    <property type="entry name" value="FAD_binding_3"/>
    <property type="match status" value="1"/>
</dbReference>
<feature type="compositionally biased region" description="Polar residues" evidence="1">
    <location>
        <begin position="393"/>
        <end position="411"/>
    </location>
</feature>
<reference evidence="3 4" key="1">
    <citation type="submission" date="2018-06" db="EMBL/GenBank/DDBJ databases">
        <authorList>
            <consortium name="Pathogen Informatics"/>
            <person name="Doyle S."/>
        </authorList>
    </citation>
    <scope>NUCLEOTIDE SEQUENCE [LARGE SCALE GENOMIC DNA]</scope>
    <source>
        <strain evidence="3 4">NCTC13316</strain>
    </source>
</reference>
<dbReference type="RefSeq" id="WP_115331581.1">
    <property type="nucleotide sequence ID" value="NZ_CAAAHP010000002.1"/>
</dbReference>
<sequence>MKDKTAPWVIVGGGPVGEMQAVLLGAIFPKQNIYIIDKERDVKRQHGLLIWPETIEHIIHQLDQIRKHLEPKGQEIDPGDNHTRITKINETIDFLKKNFLQNRNGTFIPTQALIEKLRSLSTKRPNIHYRSDEVTTSRLNFSEDHEITNLLKTASLILGADGARSIIRKDIFLDPEGNENKKIVAGYIIEIKFKARAKKSSFIKDQINKTVLPTLFRGNFHVWMQSKDNSTTLRIFIDKEVYDKLRNKRDNKGRAYGTFANPYRRLIDLPKEFREAIAEVISSVIGDQNIEHDTIKITTLALSTFTAKRLVTVRNETLYALVGDAAAGLVLARGLNNGLECSMEYAAAMYYSSLHEEDFVKSFSQYETLLQDHILLIDSYCKYLIQQLLPPNENSNSPVPTSISGAESPNAPNRFPEATPKAEQLADSTASSNLPLFNTDQPIDPDLANLIKKIRDKYLYIFNQITDHPARNKQKHYDMVTRLAKEFEDFVNNLLPNTLTEEKWKKILFEKLINNTSLLGKPKSEFHIAEENSQTITEKNLNAIRQNTSYLGLYNSLLGCFSVFKPKSSTKAKQLTRDESSQPLTISEIEEKMSIYKNLLKDNESLYIQTFSVEWYYLSQRVYVELDKLISSLLKDSTTRHGVYLDYLTQLDLIIEFLSSNLEDDLENKISSFSQGIVNPAIPYKDTIPSEYLKLLFKFVDETYDSAYKQKIFSISY</sequence>
<dbReference type="SUPFAM" id="SSF51905">
    <property type="entry name" value="FAD/NAD(P)-binding domain"/>
    <property type="match status" value="1"/>
</dbReference>